<dbReference type="Proteomes" id="UP001154282">
    <property type="component" value="Unassembled WGS sequence"/>
</dbReference>
<reference evidence="1" key="1">
    <citation type="submission" date="2022-08" db="EMBL/GenBank/DDBJ databases">
        <authorList>
            <person name="Gutierrez-Valencia J."/>
        </authorList>
    </citation>
    <scope>NUCLEOTIDE SEQUENCE</scope>
</reference>
<protein>
    <submittedName>
        <fullName evidence="1">Uncharacterized protein</fullName>
    </submittedName>
</protein>
<dbReference type="EMBL" id="CAMGYJ010000005">
    <property type="protein sequence ID" value="CAI0425627.1"/>
    <property type="molecule type" value="Genomic_DNA"/>
</dbReference>
<organism evidence="1 2">
    <name type="scientific">Linum tenue</name>
    <dbReference type="NCBI Taxonomy" id="586396"/>
    <lineage>
        <taxon>Eukaryota</taxon>
        <taxon>Viridiplantae</taxon>
        <taxon>Streptophyta</taxon>
        <taxon>Embryophyta</taxon>
        <taxon>Tracheophyta</taxon>
        <taxon>Spermatophyta</taxon>
        <taxon>Magnoliopsida</taxon>
        <taxon>eudicotyledons</taxon>
        <taxon>Gunneridae</taxon>
        <taxon>Pentapetalae</taxon>
        <taxon>rosids</taxon>
        <taxon>fabids</taxon>
        <taxon>Malpighiales</taxon>
        <taxon>Linaceae</taxon>
        <taxon>Linum</taxon>
    </lineage>
</organism>
<evidence type="ECO:0000313" key="2">
    <source>
        <dbReference type="Proteomes" id="UP001154282"/>
    </source>
</evidence>
<dbReference type="AlphaFoldDB" id="A0AAV0KVG7"/>
<name>A0AAV0KVG7_9ROSI</name>
<proteinExistence type="predicted"/>
<keyword evidence="2" id="KW-1185">Reference proteome</keyword>
<evidence type="ECO:0000313" key="1">
    <source>
        <dbReference type="EMBL" id="CAI0425627.1"/>
    </source>
</evidence>
<comment type="caution">
    <text evidence="1">The sequence shown here is derived from an EMBL/GenBank/DDBJ whole genome shotgun (WGS) entry which is preliminary data.</text>
</comment>
<accession>A0AAV0KVG7</accession>
<sequence>MSTMKASVLIKSSWFSYSVGPSGLEPMSVEPLEECRPADVFREKHGQSAASKLIRSLLCLQFSDKFSSKLKRDGVREIA</sequence>
<gene>
    <name evidence="1" type="ORF">LITE_LOCUS20481</name>
</gene>